<dbReference type="Gene3D" id="3.30.565.10">
    <property type="entry name" value="Histidine kinase-like ATPase, C-terminal domain"/>
    <property type="match status" value="1"/>
</dbReference>
<keyword evidence="7" id="KW-0175">Coiled coil</keyword>
<proteinExistence type="predicted"/>
<feature type="coiled-coil region" evidence="7">
    <location>
        <begin position="313"/>
        <end position="347"/>
    </location>
</feature>
<dbReference type="InterPro" id="IPR036890">
    <property type="entry name" value="HATPase_C_sf"/>
</dbReference>
<accession>A0ABS5D195</accession>
<gene>
    <name evidence="10" type="ORF">KBJ98_03590</name>
</gene>
<dbReference type="Proteomes" id="UP000679008">
    <property type="component" value="Unassembled WGS sequence"/>
</dbReference>
<organism evidence="10 11">
    <name type="scientific">Flavobacterium erciyesense</name>
    <dbReference type="NCBI Taxonomy" id="2825842"/>
    <lineage>
        <taxon>Bacteria</taxon>
        <taxon>Pseudomonadati</taxon>
        <taxon>Bacteroidota</taxon>
        <taxon>Flavobacteriia</taxon>
        <taxon>Flavobacteriales</taxon>
        <taxon>Flavobacteriaceae</taxon>
        <taxon>Flavobacterium</taxon>
    </lineage>
</organism>
<evidence type="ECO:0000313" key="11">
    <source>
        <dbReference type="Proteomes" id="UP000679008"/>
    </source>
</evidence>
<dbReference type="SMART" id="SM00028">
    <property type="entry name" value="TPR"/>
    <property type="match status" value="3"/>
</dbReference>
<keyword evidence="3" id="KW-0808">Transferase</keyword>
<keyword evidence="8" id="KW-1133">Transmembrane helix</keyword>
<dbReference type="Pfam" id="PF02518">
    <property type="entry name" value="HATPase_c"/>
    <property type="match status" value="1"/>
</dbReference>
<evidence type="ECO:0000256" key="2">
    <source>
        <dbReference type="ARBA" id="ARBA00012438"/>
    </source>
</evidence>
<dbReference type="CDD" id="cd16917">
    <property type="entry name" value="HATPase_UhpB-NarQ-NarX-like"/>
    <property type="match status" value="1"/>
</dbReference>
<evidence type="ECO:0000259" key="9">
    <source>
        <dbReference type="Pfam" id="PF02518"/>
    </source>
</evidence>
<dbReference type="InterPro" id="IPR011990">
    <property type="entry name" value="TPR-like_helical_dom_sf"/>
</dbReference>
<dbReference type="SUPFAM" id="SSF55874">
    <property type="entry name" value="ATPase domain of HSP90 chaperone/DNA topoisomerase II/histidine kinase"/>
    <property type="match status" value="1"/>
</dbReference>
<dbReference type="PANTHER" id="PTHR24421">
    <property type="entry name" value="NITRATE/NITRITE SENSOR PROTEIN NARX-RELATED"/>
    <property type="match status" value="1"/>
</dbReference>
<evidence type="ECO:0000256" key="4">
    <source>
        <dbReference type="ARBA" id="ARBA00022777"/>
    </source>
</evidence>
<evidence type="ECO:0000256" key="3">
    <source>
        <dbReference type="ARBA" id="ARBA00022679"/>
    </source>
</evidence>
<comment type="catalytic activity">
    <reaction evidence="1">
        <text>ATP + protein L-histidine = ADP + protein N-phospho-L-histidine.</text>
        <dbReference type="EC" id="2.7.13.3"/>
    </reaction>
</comment>
<reference evidence="10 11" key="1">
    <citation type="submission" date="2021-04" db="EMBL/GenBank/DDBJ databases">
        <title>Description of novel Flavobacterium sp. F-328.</title>
        <authorList>
            <person name="Saticioglu I.B."/>
        </authorList>
    </citation>
    <scope>NUCLEOTIDE SEQUENCE [LARGE SCALE GENOMIC DNA]</scope>
    <source>
        <strain evidence="10 11">F-328</strain>
    </source>
</reference>
<dbReference type="InterPro" id="IPR019734">
    <property type="entry name" value="TPR_rpt"/>
</dbReference>
<dbReference type="PROSITE" id="PS50005">
    <property type="entry name" value="TPR"/>
    <property type="match status" value="1"/>
</dbReference>
<dbReference type="Gene3D" id="1.25.40.10">
    <property type="entry name" value="Tetratricopeptide repeat domain"/>
    <property type="match status" value="2"/>
</dbReference>
<evidence type="ECO:0000256" key="7">
    <source>
        <dbReference type="SAM" id="Coils"/>
    </source>
</evidence>
<dbReference type="EC" id="2.7.13.3" evidence="2"/>
<feature type="transmembrane region" description="Helical" evidence="8">
    <location>
        <begin position="351"/>
        <end position="371"/>
    </location>
</feature>
<evidence type="ECO:0000256" key="6">
    <source>
        <dbReference type="PROSITE-ProRule" id="PRU00339"/>
    </source>
</evidence>
<feature type="domain" description="Histidine kinase/HSP90-like ATPase" evidence="9">
    <location>
        <begin position="486"/>
        <end position="572"/>
    </location>
</feature>
<keyword evidence="4" id="KW-0418">Kinase</keyword>
<keyword evidence="6" id="KW-0802">TPR repeat</keyword>
<dbReference type="PANTHER" id="PTHR24421:SF10">
    <property type="entry name" value="NITRATE_NITRITE SENSOR PROTEIN NARQ"/>
    <property type="match status" value="1"/>
</dbReference>
<dbReference type="InterPro" id="IPR050482">
    <property type="entry name" value="Sensor_HK_TwoCompSys"/>
</dbReference>
<evidence type="ECO:0000256" key="5">
    <source>
        <dbReference type="ARBA" id="ARBA00023012"/>
    </source>
</evidence>
<feature type="repeat" description="TPR" evidence="6">
    <location>
        <begin position="120"/>
        <end position="153"/>
    </location>
</feature>
<protein>
    <recommendedName>
        <fullName evidence="2">histidine kinase</fullName>
        <ecNumber evidence="2">2.7.13.3</ecNumber>
    </recommendedName>
</protein>
<dbReference type="SUPFAM" id="SSF48452">
    <property type="entry name" value="TPR-like"/>
    <property type="match status" value="2"/>
</dbReference>
<keyword evidence="5" id="KW-0902">Two-component regulatory system</keyword>
<dbReference type="RefSeq" id="WP_210788315.1">
    <property type="nucleotide sequence ID" value="NZ_JAGPXB010000002.1"/>
</dbReference>
<keyword evidence="8" id="KW-0472">Membrane</keyword>
<sequence length="573" mass="65976">MILQKVRFPFFIFLLFIGDFFCSCSKTTPNQTAVKSVTVYEKYITTAEDFYAEGVYDSAYYYYNQIRTQSSAKEDAEKIVYALLKMAAIQQTQGDYVGSEVTATEAISYFKNKIETQYKVAIYNSLGINYKNLYDYPNAITYYKKASELADTPLQKEIMQNNIAVVNMEQQNYKQAIQSLESLSKSPIAQANLEHLARVLGNLGYCYYKIGDNRSGMVLKRALKIRQQLQFDYGLVTSFNNLAQYYQRRQPQLAIKYAQESYAKATVLKSIDDRLSALALLMEISTPLQVRNYTKKYLQLNDSITKVRQIAKNQFAKIKYDATQAQNENLQLKTDNAEKALALEQEKLQNYMLFFIMLLGVILALILYFYLQDKNKKEKQAAIYESEIRISKKLHDELANDVYQTIAFAETQDLQNVSQKETLLDNLDKIYRRTRNISRENSPIPTGETYESELKEMLSSFNAAQVQVILKDSNSIPWNKITEEKKIALYRVLQELMINMKKHSQGTFVVLRFETDNKQCYVHYSDNGIGIKNPLQSKNGLLNVENRIDAIGGSIIFDSKSSKGLKIRLTFPK</sequence>
<keyword evidence="8" id="KW-0812">Transmembrane</keyword>
<name>A0ABS5D195_9FLAO</name>
<evidence type="ECO:0000313" key="10">
    <source>
        <dbReference type="EMBL" id="MBQ0907782.1"/>
    </source>
</evidence>
<keyword evidence="11" id="KW-1185">Reference proteome</keyword>
<dbReference type="InterPro" id="IPR003594">
    <property type="entry name" value="HATPase_dom"/>
</dbReference>
<dbReference type="EMBL" id="JAGPXB010000002">
    <property type="protein sequence ID" value="MBQ0907782.1"/>
    <property type="molecule type" value="Genomic_DNA"/>
</dbReference>
<evidence type="ECO:0000256" key="8">
    <source>
        <dbReference type="SAM" id="Phobius"/>
    </source>
</evidence>
<evidence type="ECO:0000256" key="1">
    <source>
        <dbReference type="ARBA" id="ARBA00000085"/>
    </source>
</evidence>
<comment type="caution">
    <text evidence="10">The sequence shown here is derived from an EMBL/GenBank/DDBJ whole genome shotgun (WGS) entry which is preliminary data.</text>
</comment>